<dbReference type="Gene3D" id="3.30.565.10">
    <property type="entry name" value="Histidine kinase-like ATPase, C-terminal domain"/>
    <property type="match status" value="1"/>
</dbReference>
<comment type="caution">
    <text evidence="4">The sequence shown here is derived from an EMBL/GenBank/DDBJ whole genome shotgun (WGS) entry which is preliminary data.</text>
</comment>
<evidence type="ECO:0000313" key="4">
    <source>
        <dbReference type="EMBL" id="HJC71234.1"/>
    </source>
</evidence>
<dbReference type="SUPFAM" id="SSF55874">
    <property type="entry name" value="ATPase domain of HSP90 chaperone/DNA topoisomerase II/histidine kinase"/>
    <property type="match status" value="1"/>
</dbReference>
<accession>A0A9D2Q1N7</accession>
<dbReference type="AlphaFoldDB" id="A0A9D2Q1N7"/>
<reference evidence="4" key="2">
    <citation type="submission" date="2021-04" db="EMBL/GenBank/DDBJ databases">
        <authorList>
            <person name="Gilroy R."/>
        </authorList>
    </citation>
    <scope>NUCLEOTIDE SEQUENCE</scope>
    <source>
        <strain evidence="4">5933</strain>
    </source>
</reference>
<evidence type="ECO:0000256" key="1">
    <source>
        <dbReference type="SAM" id="Coils"/>
    </source>
</evidence>
<proteinExistence type="predicted"/>
<feature type="transmembrane region" description="Helical" evidence="2">
    <location>
        <begin position="156"/>
        <end position="179"/>
    </location>
</feature>
<keyword evidence="4" id="KW-0418">Kinase</keyword>
<dbReference type="InterPro" id="IPR036890">
    <property type="entry name" value="HATPase_C_sf"/>
</dbReference>
<sequence>MEYVLDVGLCFMEALAITFALDSRFPRRFRSNVSQFLLVICFSLCMSVSMILVFAKSLTGFKIMSGTIIYFFFVMLLYKEKPAAVLLTVVIYMGVLYAIDYIVAVAVMGFFRYSYPMLVELQSVYFLSAFSAKTLLVVLAALWGRWERRKKLGAGYLPFSSWFLLFFIAMFSIFIMVLMVNQAIKRNELSMWVLVLCLGLWACDVAVVFLWNRLEKEGEIAVENKLLRQEIQSNLEKASALEQAYRRQRQQTHDFNNHMKAVQGLLTMGKVEEALQYVRQWTKEEAPGQMAIESGNPLVDTVLTQKYLQAKEKGVHMMVLLEEVVTLPASNAEFITVLTNLLDNAVRAAAECAQEKEVRVKLKHLADGGCLLSVRNTSNPVVIEQGNIQTTKQDAHEHGFGIANVKRVVEKYGGTCSLSQKDGWVQFTVLFPASHKIS</sequence>
<name>A0A9D2Q1N7_9FIRM</name>
<evidence type="ECO:0000256" key="2">
    <source>
        <dbReference type="SAM" id="Phobius"/>
    </source>
</evidence>
<dbReference type="GO" id="GO:0016301">
    <property type="term" value="F:kinase activity"/>
    <property type="evidence" value="ECO:0007669"/>
    <property type="project" value="UniProtKB-KW"/>
</dbReference>
<dbReference type="EMBL" id="DWWA01000004">
    <property type="protein sequence ID" value="HJC71234.1"/>
    <property type="molecule type" value="Genomic_DNA"/>
</dbReference>
<keyword evidence="1" id="KW-0175">Coiled coil</keyword>
<dbReference type="InterPro" id="IPR003594">
    <property type="entry name" value="HATPase_dom"/>
</dbReference>
<reference evidence="4" key="1">
    <citation type="journal article" date="2021" name="PeerJ">
        <title>Extensive microbial diversity within the chicken gut microbiome revealed by metagenomics and culture.</title>
        <authorList>
            <person name="Gilroy R."/>
            <person name="Ravi A."/>
            <person name="Getino M."/>
            <person name="Pursley I."/>
            <person name="Horton D.L."/>
            <person name="Alikhan N.F."/>
            <person name="Baker D."/>
            <person name="Gharbi K."/>
            <person name="Hall N."/>
            <person name="Watson M."/>
            <person name="Adriaenssens E.M."/>
            <person name="Foster-Nyarko E."/>
            <person name="Jarju S."/>
            <person name="Secka A."/>
            <person name="Antonio M."/>
            <person name="Oren A."/>
            <person name="Chaudhuri R.R."/>
            <person name="La Ragione R."/>
            <person name="Hildebrand F."/>
            <person name="Pallen M.J."/>
        </authorList>
    </citation>
    <scope>NUCLEOTIDE SEQUENCE</scope>
    <source>
        <strain evidence="4">5933</strain>
    </source>
</reference>
<dbReference type="Pfam" id="PF14501">
    <property type="entry name" value="HATPase_c_5"/>
    <property type="match status" value="1"/>
</dbReference>
<feature type="transmembrane region" description="Helical" evidence="2">
    <location>
        <begin position="85"/>
        <end position="111"/>
    </location>
</feature>
<dbReference type="GO" id="GO:0042802">
    <property type="term" value="F:identical protein binding"/>
    <property type="evidence" value="ECO:0007669"/>
    <property type="project" value="TreeGrafter"/>
</dbReference>
<protein>
    <submittedName>
        <fullName evidence="4">Sensor histidine kinase</fullName>
    </submittedName>
</protein>
<dbReference type="InterPro" id="IPR039506">
    <property type="entry name" value="SPOB_a"/>
</dbReference>
<dbReference type="Gene3D" id="1.10.287.130">
    <property type="match status" value="1"/>
</dbReference>
<dbReference type="Pfam" id="PF14689">
    <property type="entry name" value="SPOB_a"/>
    <property type="match status" value="1"/>
</dbReference>
<evidence type="ECO:0000313" key="5">
    <source>
        <dbReference type="Proteomes" id="UP000823918"/>
    </source>
</evidence>
<feature type="transmembrane region" description="Helical" evidence="2">
    <location>
        <begin position="123"/>
        <end position="144"/>
    </location>
</feature>
<keyword evidence="2" id="KW-1133">Transmembrane helix</keyword>
<evidence type="ECO:0000259" key="3">
    <source>
        <dbReference type="SMART" id="SM00387"/>
    </source>
</evidence>
<dbReference type="InterPro" id="IPR032834">
    <property type="entry name" value="NatK-like_C"/>
</dbReference>
<feature type="coiled-coil region" evidence="1">
    <location>
        <begin position="224"/>
        <end position="251"/>
    </location>
</feature>
<dbReference type="CDD" id="cd16935">
    <property type="entry name" value="HATPase_AgrC-ComD-like"/>
    <property type="match status" value="1"/>
</dbReference>
<keyword evidence="2" id="KW-0472">Membrane</keyword>
<keyword evidence="4" id="KW-0808">Transferase</keyword>
<organism evidence="4 5">
    <name type="scientific">Candidatus Ruthenibacterium merdavium</name>
    <dbReference type="NCBI Taxonomy" id="2838752"/>
    <lineage>
        <taxon>Bacteria</taxon>
        <taxon>Bacillati</taxon>
        <taxon>Bacillota</taxon>
        <taxon>Clostridia</taxon>
        <taxon>Eubacteriales</taxon>
        <taxon>Oscillospiraceae</taxon>
        <taxon>Ruthenibacterium</taxon>
    </lineage>
</organism>
<dbReference type="SMART" id="SM00387">
    <property type="entry name" value="HATPase_c"/>
    <property type="match status" value="1"/>
</dbReference>
<gene>
    <name evidence="4" type="ORF">H9698_00350</name>
</gene>
<dbReference type="PANTHER" id="PTHR40448">
    <property type="entry name" value="TWO-COMPONENT SENSOR HISTIDINE KINASE"/>
    <property type="match status" value="1"/>
</dbReference>
<dbReference type="PANTHER" id="PTHR40448:SF1">
    <property type="entry name" value="TWO-COMPONENT SENSOR HISTIDINE KINASE"/>
    <property type="match status" value="1"/>
</dbReference>
<feature type="transmembrane region" description="Helical" evidence="2">
    <location>
        <begin position="61"/>
        <end position="78"/>
    </location>
</feature>
<dbReference type="Proteomes" id="UP000823918">
    <property type="component" value="Unassembled WGS sequence"/>
</dbReference>
<feature type="transmembrane region" description="Helical" evidence="2">
    <location>
        <begin position="36"/>
        <end position="55"/>
    </location>
</feature>
<keyword evidence="2" id="KW-0812">Transmembrane</keyword>
<feature type="domain" description="Histidine kinase/HSP90-like ATPase" evidence="3">
    <location>
        <begin position="329"/>
        <end position="435"/>
    </location>
</feature>
<feature type="transmembrane region" description="Helical" evidence="2">
    <location>
        <begin position="191"/>
        <end position="211"/>
    </location>
</feature>